<evidence type="ECO:0000313" key="1">
    <source>
        <dbReference type="EMBL" id="MFG6465735.1"/>
    </source>
</evidence>
<dbReference type="Proteomes" id="UP001606303">
    <property type="component" value="Unassembled WGS sequence"/>
</dbReference>
<protein>
    <submittedName>
        <fullName evidence="1">Uncharacterized protein</fullName>
    </submittedName>
</protein>
<dbReference type="EMBL" id="JBIGIB010000001">
    <property type="protein sequence ID" value="MFG6465735.1"/>
    <property type="molecule type" value="Genomic_DNA"/>
</dbReference>
<evidence type="ECO:0000313" key="2">
    <source>
        <dbReference type="Proteomes" id="UP001606303"/>
    </source>
</evidence>
<keyword evidence="2" id="KW-1185">Reference proteome</keyword>
<name>A0ABW7GVN4_9BURK</name>
<dbReference type="RefSeq" id="WP_394381542.1">
    <property type="nucleotide sequence ID" value="NZ_JBIGIB010000001.1"/>
</dbReference>
<proteinExistence type="predicted"/>
<accession>A0ABW7GVN4</accession>
<reference evidence="1 2" key="1">
    <citation type="submission" date="2024-08" db="EMBL/GenBank/DDBJ databases">
        <authorList>
            <person name="Lu H."/>
        </authorList>
    </citation>
    <scope>NUCLEOTIDE SEQUENCE [LARGE SCALE GENOMIC DNA]</scope>
    <source>
        <strain evidence="1 2">BYS87W</strain>
    </source>
</reference>
<organism evidence="1 2">
    <name type="scientific">Pelomonas baiyunensis</name>
    <dbReference type="NCBI Taxonomy" id="3299026"/>
    <lineage>
        <taxon>Bacteria</taxon>
        <taxon>Pseudomonadati</taxon>
        <taxon>Pseudomonadota</taxon>
        <taxon>Betaproteobacteria</taxon>
        <taxon>Burkholderiales</taxon>
        <taxon>Sphaerotilaceae</taxon>
        <taxon>Roseateles</taxon>
    </lineage>
</organism>
<gene>
    <name evidence="1" type="ORF">ACG01O_03850</name>
</gene>
<comment type="caution">
    <text evidence="1">The sequence shown here is derived from an EMBL/GenBank/DDBJ whole genome shotgun (WGS) entry which is preliminary data.</text>
</comment>
<sequence length="143" mass="15822">MQEIPISVEQEGEEFATLCSCCGRPIYWGHGWLMSEGQSLAAFWYQWSEGHQGRFCLAIARFDSEECLIPGVVVVTARIEAQSLIYSVVEPEASPWKNFGSFGAISNRASALEDRAEVFSLVDAIAANEMRLSERILGSKLQG</sequence>